<evidence type="ECO:0000313" key="7">
    <source>
        <dbReference type="Proteomes" id="UP001282288"/>
    </source>
</evidence>
<evidence type="ECO:0000313" key="6">
    <source>
        <dbReference type="Proteomes" id="UP001272987"/>
    </source>
</evidence>
<comment type="caution">
    <text evidence="4">The sequence shown here is derived from an EMBL/GenBank/DDBJ whole genome shotgun (WGS) entry which is preliminary data.</text>
</comment>
<keyword evidence="1" id="KW-0808">Transferase</keyword>
<dbReference type="InterPro" id="IPR036890">
    <property type="entry name" value="HATPase_C_sf"/>
</dbReference>
<dbReference type="PANTHER" id="PTHR35526">
    <property type="entry name" value="ANTI-SIGMA-F FACTOR RSBW-RELATED"/>
    <property type="match status" value="1"/>
</dbReference>
<dbReference type="SUPFAM" id="SSF55874">
    <property type="entry name" value="ATPase domain of HSP90 chaperone/DNA topoisomerase II/histidine kinase"/>
    <property type="match status" value="1"/>
</dbReference>
<dbReference type="InterPro" id="IPR050267">
    <property type="entry name" value="Anti-sigma-factor_SerPK"/>
</dbReference>
<dbReference type="PANTHER" id="PTHR35526:SF3">
    <property type="entry name" value="ANTI-SIGMA-F FACTOR RSBW"/>
    <property type="match status" value="1"/>
</dbReference>
<feature type="domain" description="Histidine kinase/HSP90-like ATPase" evidence="3">
    <location>
        <begin position="19"/>
        <end position="130"/>
    </location>
</feature>
<reference evidence="4 6" key="1">
    <citation type="journal article" date="2023" name="Microb. Genom.">
        <title>Mesoterricola silvestris gen. nov., sp. nov., Mesoterricola sediminis sp. nov., Geothrix oryzae sp. nov., Geothrix edaphica sp. nov., Geothrix rubra sp. nov., and Geothrix limicola sp. nov., six novel members of Acidobacteriota isolated from soils.</title>
        <authorList>
            <person name="Weisberg A.J."/>
            <person name="Pearce E."/>
            <person name="Kramer C.G."/>
            <person name="Chang J.H."/>
            <person name="Clarke C.R."/>
        </authorList>
    </citation>
    <scope>NUCLEOTIDE SEQUENCE</scope>
    <source>
        <strain evidence="5 6">NB05-1H</strain>
        <strain evidence="4">NRRL_B-16521</strain>
    </source>
</reference>
<dbReference type="Proteomes" id="UP001272987">
    <property type="component" value="Unassembled WGS sequence"/>
</dbReference>
<dbReference type="GO" id="GO:0004674">
    <property type="term" value="F:protein serine/threonine kinase activity"/>
    <property type="evidence" value="ECO:0007669"/>
    <property type="project" value="UniProtKB-KW"/>
</dbReference>
<keyword evidence="4" id="KW-0067">ATP-binding</keyword>
<keyword evidence="4" id="KW-0547">Nucleotide-binding</keyword>
<dbReference type="GeneID" id="69806763"/>
<feature type="compositionally biased region" description="Polar residues" evidence="2">
    <location>
        <begin position="143"/>
        <end position="164"/>
    </location>
</feature>
<evidence type="ECO:0000313" key="4">
    <source>
        <dbReference type="EMBL" id="MDX2966256.1"/>
    </source>
</evidence>
<organism evidence="4 7">
    <name type="scientific">Streptomyces acidiscabies</name>
    <dbReference type="NCBI Taxonomy" id="42234"/>
    <lineage>
        <taxon>Bacteria</taxon>
        <taxon>Bacillati</taxon>
        <taxon>Actinomycetota</taxon>
        <taxon>Actinomycetes</taxon>
        <taxon>Kitasatosporales</taxon>
        <taxon>Streptomycetaceae</taxon>
        <taxon>Streptomyces</taxon>
    </lineage>
</organism>
<dbReference type="RefSeq" id="WP_010358407.1">
    <property type="nucleotide sequence ID" value="NZ_BCML01000035.1"/>
</dbReference>
<proteinExistence type="predicted"/>
<keyword evidence="1" id="KW-0723">Serine/threonine-protein kinase</keyword>
<dbReference type="InterPro" id="IPR003594">
    <property type="entry name" value="HATPase_dom"/>
</dbReference>
<dbReference type="CDD" id="cd16936">
    <property type="entry name" value="HATPase_RsbW-like"/>
    <property type="match status" value="1"/>
</dbReference>
<evidence type="ECO:0000313" key="5">
    <source>
        <dbReference type="EMBL" id="MDX3025664.1"/>
    </source>
</evidence>
<dbReference type="Pfam" id="PF13581">
    <property type="entry name" value="HATPase_c_2"/>
    <property type="match status" value="1"/>
</dbReference>
<dbReference type="Proteomes" id="UP001282288">
    <property type="component" value="Unassembled WGS sequence"/>
</dbReference>
<feature type="region of interest" description="Disordered" evidence="2">
    <location>
        <begin position="141"/>
        <end position="164"/>
    </location>
</feature>
<sequence>MPANAVSTRIAAYQYPRRRHSVTRARDDLRRQLATWRVRGEVAYDAEVLVSELATNAVNAKVLPDKEIRVEVTLAQGELRIEVADASEELPVIRCAGEWDEGGRGLVLVKALAKEWGVGPREGVGKVVWAVLSVPDATLDPPNLQNAALDSPDTTPNLPSTAPN</sequence>
<accession>A0AAP6BK98</accession>
<gene>
    <name evidence="4" type="ORF">PV399_42090</name>
    <name evidence="5" type="ORF">PV666_48575</name>
</gene>
<keyword evidence="6" id="KW-1185">Reference proteome</keyword>
<dbReference type="Gene3D" id="3.30.565.10">
    <property type="entry name" value="Histidine kinase-like ATPase, C-terminal domain"/>
    <property type="match status" value="1"/>
</dbReference>
<evidence type="ECO:0000256" key="1">
    <source>
        <dbReference type="ARBA" id="ARBA00022527"/>
    </source>
</evidence>
<dbReference type="GO" id="GO:0005524">
    <property type="term" value="F:ATP binding"/>
    <property type="evidence" value="ECO:0007669"/>
    <property type="project" value="UniProtKB-KW"/>
</dbReference>
<protein>
    <submittedName>
        <fullName evidence="4">ATP-binding protein</fullName>
    </submittedName>
</protein>
<dbReference type="AlphaFoldDB" id="A0AAP6BK98"/>
<keyword evidence="1" id="KW-0418">Kinase</keyword>
<name>A0AAP6BK98_9ACTN</name>
<evidence type="ECO:0000256" key="2">
    <source>
        <dbReference type="SAM" id="MobiDB-lite"/>
    </source>
</evidence>
<dbReference type="EMBL" id="JARAWC010000055">
    <property type="protein sequence ID" value="MDX2966256.1"/>
    <property type="molecule type" value="Genomic_DNA"/>
</dbReference>
<dbReference type="EMBL" id="JARAWP010000052">
    <property type="protein sequence ID" value="MDX3025664.1"/>
    <property type="molecule type" value="Genomic_DNA"/>
</dbReference>
<evidence type="ECO:0000259" key="3">
    <source>
        <dbReference type="Pfam" id="PF13581"/>
    </source>
</evidence>